<evidence type="ECO:0000313" key="2">
    <source>
        <dbReference type="Proteomes" id="UP000887159"/>
    </source>
</evidence>
<protein>
    <submittedName>
        <fullName evidence="1">Uncharacterized protein</fullName>
    </submittedName>
</protein>
<comment type="caution">
    <text evidence="1">The sequence shown here is derived from an EMBL/GenBank/DDBJ whole genome shotgun (WGS) entry which is preliminary data.</text>
</comment>
<dbReference type="EMBL" id="BMAU01021392">
    <property type="protein sequence ID" value="GFY30366.1"/>
    <property type="molecule type" value="Genomic_DNA"/>
</dbReference>
<dbReference type="AlphaFoldDB" id="A0A8X6W9R4"/>
<gene>
    <name evidence="1" type="ORF">TNCV_4066161</name>
</gene>
<dbReference type="Proteomes" id="UP000887159">
    <property type="component" value="Unassembled WGS sequence"/>
</dbReference>
<proteinExistence type="predicted"/>
<keyword evidence="2" id="KW-1185">Reference proteome</keyword>
<sequence length="221" mass="25293">MQIRSDIVYLFESRLLYALRCSEASSCVNSNFKTLLRAICRTFSSETFLDSNSCCPPSRREGMKVARQTDHPSKTIAKHVPERQNFHTSQIPGPSTRNVPCIPPTHTPNAACLSRRNELYIPISYSDYNADIQANILLQVNYVPQLDDPIMVNYATNPQNIFSRNAHNNIQNMCSQHNLSVQTYPSFQQNSTAHREYKKYFLKMILAMFVTFEIDCGSKKI</sequence>
<evidence type="ECO:0000313" key="1">
    <source>
        <dbReference type="EMBL" id="GFY30366.1"/>
    </source>
</evidence>
<accession>A0A8X6W9R4</accession>
<name>A0A8X6W9R4_TRICX</name>
<organism evidence="1 2">
    <name type="scientific">Trichonephila clavipes</name>
    <name type="common">Golden silk orbweaver</name>
    <name type="synonym">Nephila clavipes</name>
    <dbReference type="NCBI Taxonomy" id="2585209"/>
    <lineage>
        <taxon>Eukaryota</taxon>
        <taxon>Metazoa</taxon>
        <taxon>Ecdysozoa</taxon>
        <taxon>Arthropoda</taxon>
        <taxon>Chelicerata</taxon>
        <taxon>Arachnida</taxon>
        <taxon>Araneae</taxon>
        <taxon>Araneomorphae</taxon>
        <taxon>Entelegynae</taxon>
        <taxon>Araneoidea</taxon>
        <taxon>Nephilidae</taxon>
        <taxon>Trichonephila</taxon>
    </lineage>
</organism>
<reference evidence="1" key="1">
    <citation type="submission" date="2020-08" db="EMBL/GenBank/DDBJ databases">
        <title>Multicomponent nature underlies the extraordinary mechanical properties of spider dragline silk.</title>
        <authorList>
            <person name="Kono N."/>
            <person name="Nakamura H."/>
            <person name="Mori M."/>
            <person name="Yoshida Y."/>
            <person name="Ohtoshi R."/>
            <person name="Malay A.D."/>
            <person name="Moran D.A.P."/>
            <person name="Tomita M."/>
            <person name="Numata K."/>
            <person name="Arakawa K."/>
        </authorList>
    </citation>
    <scope>NUCLEOTIDE SEQUENCE</scope>
</reference>